<evidence type="ECO:0000313" key="3">
    <source>
        <dbReference type="EMBL" id="MFC0844530.1"/>
    </source>
</evidence>
<protein>
    <submittedName>
        <fullName evidence="3">DUF4232 domain-containing protein</fullName>
    </submittedName>
</protein>
<evidence type="ECO:0000259" key="2">
    <source>
        <dbReference type="Pfam" id="PF14016"/>
    </source>
</evidence>
<feature type="domain" description="DUF4232" evidence="2">
    <location>
        <begin position="76"/>
        <end position="214"/>
    </location>
</feature>
<comment type="caution">
    <text evidence="3">The sequence shown here is derived from an EMBL/GenBank/DDBJ whole genome shotgun (WGS) entry which is preliminary data.</text>
</comment>
<evidence type="ECO:0000313" key="4">
    <source>
        <dbReference type="Proteomes" id="UP001589887"/>
    </source>
</evidence>
<dbReference type="PROSITE" id="PS51257">
    <property type="entry name" value="PROKAR_LIPOPROTEIN"/>
    <property type="match status" value="1"/>
</dbReference>
<dbReference type="InterPro" id="IPR025326">
    <property type="entry name" value="DUF4232"/>
</dbReference>
<keyword evidence="4" id="KW-1185">Reference proteome</keyword>
<feature type="region of interest" description="Disordered" evidence="1">
    <location>
        <begin position="46"/>
        <end position="73"/>
    </location>
</feature>
<dbReference type="Proteomes" id="UP001589887">
    <property type="component" value="Unassembled WGS sequence"/>
</dbReference>
<name>A0ABV6TJ58_9ACTN</name>
<gene>
    <name evidence="3" type="ORF">ACFH04_12560</name>
</gene>
<organism evidence="3 4">
    <name type="scientific">Streptomyces noboritoensis</name>
    <dbReference type="NCBI Taxonomy" id="67337"/>
    <lineage>
        <taxon>Bacteria</taxon>
        <taxon>Bacillati</taxon>
        <taxon>Actinomycetota</taxon>
        <taxon>Actinomycetes</taxon>
        <taxon>Kitasatosporales</taxon>
        <taxon>Streptomycetaceae</taxon>
        <taxon>Streptomyces</taxon>
    </lineage>
</organism>
<proteinExistence type="predicted"/>
<reference evidence="3 4" key="1">
    <citation type="submission" date="2024-09" db="EMBL/GenBank/DDBJ databases">
        <authorList>
            <person name="Sun Q."/>
            <person name="Mori K."/>
        </authorList>
    </citation>
    <scope>NUCLEOTIDE SEQUENCE [LARGE SCALE GENOMIC DNA]</scope>
    <source>
        <strain evidence="3 4">JCM 4557</strain>
    </source>
</reference>
<dbReference type="Pfam" id="PF14016">
    <property type="entry name" value="DUF4232"/>
    <property type="match status" value="1"/>
</dbReference>
<dbReference type="EMBL" id="JBHMQV010000009">
    <property type="protein sequence ID" value="MFC0844530.1"/>
    <property type="molecule type" value="Genomic_DNA"/>
</dbReference>
<accession>A0ABV6TJ58</accession>
<evidence type="ECO:0000256" key="1">
    <source>
        <dbReference type="SAM" id="MobiDB-lite"/>
    </source>
</evidence>
<feature type="compositionally biased region" description="Low complexity" evidence="1">
    <location>
        <begin position="46"/>
        <end position="63"/>
    </location>
</feature>
<sequence length="220" mass="21797">MDYSNVRRAMTVAATAVVAGVLVVGCEPGGGKGPDTGAASPVIPTAKATPHTTEPTTKAPTAPVGTAKPKHAAPKCGISDLKVTPAHQPAKHPEGTGTGAAVVGFANTSAHPCTVKGFVTVAGAGNGSPDHNVPLTATHIGTASTVTLAPGAHAWTKLTFVQVQGEADGYCVSGSTPHSYPTLVLGVPGAGHHQTAMDDGVFAECENTVKVTALSATKPS</sequence>
<dbReference type="RefSeq" id="WP_394318828.1">
    <property type="nucleotide sequence ID" value="NZ_JBHMQV010000009.1"/>
</dbReference>